<accession>A0A336NAN5</accession>
<organism evidence="1 2">
    <name type="scientific">Aggregatibacter aphrophilus</name>
    <name type="common">Haemophilus aphrophilus</name>
    <dbReference type="NCBI Taxonomy" id="732"/>
    <lineage>
        <taxon>Bacteria</taxon>
        <taxon>Pseudomonadati</taxon>
        <taxon>Pseudomonadota</taxon>
        <taxon>Gammaproteobacteria</taxon>
        <taxon>Pasteurellales</taxon>
        <taxon>Pasteurellaceae</taxon>
        <taxon>Aggregatibacter</taxon>
    </lineage>
</organism>
<protein>
    <submittedName>
        <fullName evidence="1">Uncharacterized protein</fullName>
    </submittedName>
</protein>
<dbReference type="GeneID" id="49636670"/>
<reference evidence="1 2" key="1">
    <citation type="submission" date="2018-06" db="EMBL/GenBank/DDBJ databases">
        <authorList>
            <consortium name="Pathogen Informatics"/>
            <person name="Doyle S."/>
        </authorList>
    </citation>
    <scope>NUCLEOTIDE SEQUENCE [LARGE SCALE GENOMIC DNA]</scope>
    <source>
        <strain evidence="1 2">NCTC5908</strain>
    </source>
</reference>
<dbReference type="AlphaFoldDB" id="A0A336NAN5"/>
<dbReference type="EMBL" id="UFSP01000003">
    <property type="protein sequence ID" value="SSZ30118.1"/>
    <property type="molecule type" value="Genomic_DNA"/>
</dbReference>
<evidence type="ECO:0000313" key="2">
    <source>
        <dbReference type="Proteomes" id="UP000253728"/>
    </source>
</evidence>
<dbReference type="Proteomes" id="UP000253728">
    <property type="component" value="Unassembled WGS sequence"/>
</dbReference>
<gene>
    <name evidence="1" type="ORF">NCTC5908_01938</name>
</gene>
<evidence type="ECO:0000313" key="1">
    <source>
        <dbReference type="EMBL" id="SSZ30118.1"/>
    </source>
</evidence>
<name>A0A336NAN5_AGGAP</name>
<dbReference type="RefSeq" id="WP_005705047.1">
    <property type="nucleotide sequence ID" value="NZ_LS483485.1"/>
</dbReference>
<sequence length="48" mass="6002">MHKRRFLKPTKKKFFHQQQARSLRLKHLKQRKAKFFARHALQFVVQDI</sequence>
<proteinExistence type="predicted"/>